<evidence type="ECO:0000313" key="2">
    <source>
        <dbReference type="Proteomes" id="UP000799757"/>
    </source>
</evidence>
<gene>
    <name evidence="1" type="ORF">K505DRAFT_322301</name>
</gene>
<dbReference type="EMBL" id="MU001798">
    <property type="protein sequence ID" value="KAF2797774.1"/>
    <property type="molecule type" value="Genomic_DNA"/>
</dbReference>
<dbReference type="OrthoDB" id="4500473at2759"/>
<reference evidence="1" key="1">
    <citation type="journal article" date="2020" name="Stud. Mycol.">
        <title>101 Dothideomycetes genomes: a test case for predicting lifestyles and emergence of pathogens.</title>
        <authorList>
            <person name="Haridas S."/>
            <person name="Albert R."/>
            <person name="Binder M."/>
            <person name="Bloem J."/>
            <person name="Labutti K."/>
            <person name="Salamov A."/>
            <person name="Andreopoulos B."/>
            <person name="Baker S."/>
            <person name="Barry K."/>
            <person name="Bills G."/>
            <person name="Bluhm B."/>
            <person name="Cannon C."/>
            <person name="Castanera R."/>
            <person name="Culley D."/>
            <person name="Daum C."/>
            <person name="Ezra D."/>
            <person name="Gonzalez J."/>
            <person name="Henrissat B."/>
            <person name="Kuo A."/>
            <person name="Liang C."/>
            <person name="Lipzen A."/>
            <person name="Lutzoni F."/>
            <person name="Magnuson J."/>
            <person name="Mondo S."/>
            <person name="Nolan M."/>
            <person name="Ohm R."/>
            <person name="Pangilinan J."/>
            <person name="Park H.-J."/>
            <person name="Ramirez L."/>
            <person name="Alfaro M."/>
            <person name="Sun H."/>
            <person name="Tritt A."/>
            <person name="Yoshinaga Y."/>
            <person name="Zwiers L.-H."/>
            <person name="Turgeon B."/>
            <person name="Goodwin S."/>
            <person name="Spatafora J."/>
            <person name="Crous P."/>
            <person name="Grigoriev I."/>
        </authorList>
    </citation>
    <scope>NUCLEOTIDE SEQUENCE</scope>
    <source>
        <strain evidence="1">CBS 109.77</strain>
    </source>
</reference>
<keyword evidence="2" id="KW-1185">Reference proteome</keyword>
<proteinExistence type="predicted"/>
<accession>A0A6A6XNG0</accession>
<protein>
    <submittedName>
        <fullName evidence="1">Uncharacterized protein</fullName>
    </submittedName>
</protein>
<dbReference type="AlphaFoldDB" id="A0A6A6XNG0"/>
<name>A0A6A6XNG0_9PLEO</name>
<organism evidence="1 2">
    <name type="scientific">Melanomma pulvis-pyrius CBS 109.77</name>
    <dbReference type="NCBI Taxonomy" id="1314802"/>
    <lineage>
        <taxon>Eukaryota</taxon>
        <taxon>Fungi</taxon>
        <taxon>Dikarya</taxon>
        <taxon>Ascomycota</taxon>
        <taxon>Pezizomycotina</taxon>
        <taxon>Dothideomycetes</taxon>
        <taxon>Pleosporomycetidae</taxon>
        <taxon>Pleosporales</taxon>
        <taxon>Melanommataceae</taxon>
        <taxon>Melanomma</taxon>
    </lineage>
</organism>
<evidence type="ECO:0000313" key="1">
    <source>
        <dbReference type="EMBL" id="KAF2797774.1"/>
    </source>
</evidence>
<sequence>MASMRKSYILVPSWALDPAEVILGSVIANVKAPHKTLSATALPTHIDTPIPPPIVDKSCSGIAKRTRESNAGLFSTFINVITFGGEVSFASSLSFEVEYSCDTMETRRFSPSLSYITKATEDAGVKQHLKMGGLGAKAFMITGIKTTSNVVIGTTEEKGRETTAQVGVHIPAAQMTVGPKGSHKSSQYNKNTRTIEGPIVFAFQVEKIRVNRKGKASSEEHIDGAMLSRGGSSAGEYIIERAGQILDDDDLDDFEVEVWSGIDEETGDVCDIVVP</sequence>
<dbReference type="Proteomes" id="UP000799757">
    <property type="component" value="Unassembled WGS sequence"/>
</dbReference>